<organism evidence="11 12">
    <name type="scientific">Mycetocola tolaasinivorans</name>
    <dbReference type="NCBI Taxonomy" id="76635"/>
    <lineage>
        <taxon>Bacteria</taxon>
        <taxon>Bacillati</taxon>
        <taxon>Actinomycetota</taxon>
        <taxon>Actinomycetes</taxon>
        <taxon>Micrococcales</taxon>
        <taxon>Microbacteriaceae</taxon>
        <taxon>Mycetocola</taxon>
    </lineage>
</organism>
<dbReference type="Pfam" id="PF19040">
    <property type="entry name" value="SGNH"/>
    <property type="match status" value="1"/>
</dbReference>
<evidence type="ECO:0000256" key="6">
    <source>
        <dbReference type="ARBA" id="ARBA00023136"/>
    </source>
</evidence>
<dbReference type="PANTHER" id="PTHR23028:SF53">
    <property type="entry name" value="ACYL_TRANSF_3 DOMAIN-CONTAINING PROTEIN"/>
    <property type="match status" value="1"/>
</dbReference>
<gene>
    <name evidence="11" type="ORF">D9V32_00275</name>
</gene>
<feature type="transmembrane region" description="Helical" evidence="8">
    <location>
        <begin position="348"/>
        <end position="368"/>
    </location>
</feature>
<accession>A0A3L7AC62</accession>
<feature type="domain" description="Acyltransferase 3" evidence="9">
    <location>
        <begin position="25"/>
        <end position="363"/>
    </location>
</feature>
<dbReference type="GO" id="GO:0005886">
    <property type="term" value="C:plasma membrane"/>
    <property type="evidence" value="ECO:0007669"/>
    <property type="project" value="UniProtKB-SubCell"/>
</dbReference>
<evidence type="ECO:0000256" key="5">
    <source>
        <dbReference type="ARBA" id="ARBA00022989"/>
    </source>
</evidence>
<evidence type="ECO:0000259" key="9">
    <source>
        <dbReference type="Pfam" id="PF01757"/>
    </source>
</evidence>
<dbReference type="GO" id="GO:0016747">
    <property type="term" value="F:acyltransferase activity, transferring groups other than amino-acyl groups"/>
    <property type="evidence" value="ECO:0007669"/>
    <property type="project" value="InterPro"/>
</dbReference>
<feature type="transmembrane region" description="Helical" evidence="8">
    <location>
        <begin position="321"/>
        <end position="342"/>
    </location>
</feature>
<feature type="transmembrane region" description="Helical" evidence="8">
    <location>
        <begin position="163"/>
        <end position="180"/>
    </location>
</feature>
<feature type="transmembrane region" description="Helical" evidence="8">
    <location>
        <begin position="389"/>
        <end position="410"/>
    </location>
</feature>
<reference evidence="11 12" key="1">
    <citation type="submission" date="2018-10" db="EMBL/GenBank/DDBJ databases">
        <authorList>
            <person name="Li J."/>
        </authorList>
    </citation>
    <scope>NUCLEOTIDE SEQUENCE [LARGE SCALE GENOMIC DNA]</scope>
    <source>
        <strain evidence="11 12">IF 016277</strain>
    </source>
</reference>
<dbReference type="PANTHER" id="PTHR23028">
    <property type="entry name" value="ACETYLTRANSFERASE"/>
    <property type="match status" value="1"/>
</dbReference>
<feature type="transmembrane region" description="Helical" evidence="8">
    <location>
        <begin position="192"/>
        <end position="212"/>
    </location>
</feature>
<keyword evidence="6 8" id="KW-0472">Membrane</keyword>
<feature type="domain" description="SGNH" evidence="10">
    <location>
        <begin position="487"/>
        <end position="707"/>
    </location>
</feature>
<dbReference type="Pfam" id="PF01757">
    <property type="entry name" value="Acyl_transf_3"/>
    <property type="match status" value="1"/>
</dbReference>
<keyword evidence="12" id="KW-1185">Reference proteome</keyword>
<keyword evidence="2" id="KW-1003">Cell membrane</keyword>
<dbReference type="InterPro" id="IPR050879">
    <property type="entry name" value="Acyltransferase_3"/>
</dbReference>
<dbReference type="GO" id="GO:0009103">
    <property type="term" value="P:lipopolysaccharide biosynthetic process"/>
    <property type="evidence" value="ECO:0007669"/>
    <property type="project" value="TreeGrafter"/>
</dbReference>
<evidence type="ECO:0000313" key="11">
    <source>
        <dbReference type="EMBL" id="RLP77807.1"/>
    </source>
</evidence>
<dbReference type="InterPro" id="IPR036514">
    <property type="entry name" value="SGNH_hydro_sf"/>
</dbReference>
<dbReference type="EMBL" id="RCUX01000001">
    <property type="protein sequence ID" value="RLP77807.1"/>
    <property type="molecule type" value="Genomic_DNA"/>
</dbReference>
<dbReference type="InterPro" id="IPR002656">
    <property type="entry name" value="Acyl_transf_3_dom"/>
</dbReference>
<comment type="subcellular location">
    <subcellularLocation>
        <location evidence="1">Cell membrane</location>
        <topology evidence="1">Multi-pass membrane protein</topology>
    </subcellularLocation>
</comment>
<evidence type="ECO:0000256" key="8">
    <source>
        <dbReference type="SAM" id="Phobius"/>
    </source>
</evidence>
<protein>
    <submittedName>
        <fullName evidence="11">Acyltransferase</fullName>
    </submittedName>
</protein>
<keyword evidence="3 11" id="KW-0808">Transferase</keyword>
<evidence type="ECO:0000256" key="1">
    <source>
        <dbReference type="ARBA" id="ARBA00004651"/>
    </source>
</evidence>
<evidence type="ECO:0000259" key="10">
    <source>
        <dbReference type="Pfam" id="PF19040"/>
    </source>
</evidence>
<dbReference type="Gene3D" id="3.40.50.1110">
    <property type="entry name" value="SGNH hydrolase"/>
    <property type="match status" value="1"/>
</dbReference>
<keyword evidence="4 8" id="KW-0812">Transmembrane</keyword>
<dbReference type="AlphaFoldDB" id="A0A3L7AC62"/>
<dbReference type="SUPFAM" id="SSF52266">
    <property type="entry name" value="SGNH hydrolase"/>
    <property type="match status" value="1"/>
</dbReference>
<dbReference type="Proteomes" id="UP000272503">
    <property type="component" value="Unassembled WGS sequence"/>
</dbReference>
<comment type="caution">
    <text evidence="11">The sequence shown here is derived from an EMBL/GenBank/DDBJ whole genome shotgun (WGS) entry which is preliminary data.</text>
</comment>
<dbReference type="OrthoDB" id="3404679at2"/>
<feature type="transmembrane region" description="Helical" evidence="8">
    <location>
        <begin position="280"/>
        <end position="300"/>
    </location>
</feature>
<keyword evidence="7 11" id="KW-0012">Acyltransferase</keyword>
<feature type="transmembrane region" description="Helical" evidence="8">
    <location>
        <begin position="227"/>
        <end position="244"/>
    </location>
</feature>
<evidence type="ECO:0000256" key="7">
    <source>
        <dbReference type="ARBA" id="ARBA00023315"/>
    </source>
</evidence>
<keyword evidence="5 8" id="KW-1133">Transmembrane helix</keyword>
<feature type="transmembrane region" description="Helical" evidence="8">
    <location>
        <begin position="91"/>
        <end position="110"/>
    </location>
</feature>
<evidence type="ECO:0000256" key="4">
    <source>
        <dbReference type="ARBA" id="ARBA00022692"/>
    </source>
</evidence>
<evidence type="ECO:0000313" key="12">
    <source>
        <dbReference type="Proteomes" id="UP000272503"/>
    </source>
</evidence>
<feature type="transmembrane region" description="Helical" evidence="8">
    <location>
        <begin position="251"/>
        <end position="274"/>
    </location>
</feature>
<feature type="transmembrane region" description="Helical" evidence="8">
    <location>
        <begin position="50"/>
        <end position="70"/>
    </location>
</feature>
<sequence>MRRNDHEDGWVLTTEKKVGSGFRLDIQGLRAVAVLAVVADHLFGWPKGGFVGVDVFFVISGYLITSLLLRELQREQTISMSGFVRKRIRRILPASAVTLLVTVTASYFVLGKARFDSILQDGIFASLLSANWRFAAVGTDYFAQGIPVSPLQHFWSLAVEEQFYLVWPLLLIAVCALAAARRRRRGRETNWTLWVFVTMCVVIAVSLAWALVETSSTPTFAYFSTLSRAWELAVGAALAGLLAWRPFRLGVVVSSILVWIGTIGLAASFVIVPASPGFPAPWALLPVLSSMILILGGAGASRLATLHLTNPPMRYIGNISYSLYLWHFPVLILGVALLDAYLGVDHPLTMPLILVGGFVFAILSYHLVEEPVRQSKWLLPNPTRARGTSLRLMVAATAACAALVATSVVAGGRTDSSDVVTAAQEITAESLTEVSVDEAKAALAAEIKASLTATAWPDDLTPTVADGNGVENPPGNTGLCGSPNPPSAAECTLGDPNAPKKAFLVGDSIAQAYAPALAAIFGSGDWSLRTLSMYSCPYIDMPVGSSARVTETCAKRRAQQDEAIKAEQPDLVIISNTYLREYNPATGLAVTRDQWNGAFASTLKLIAENSKKVVVIPQPPHDKEINECFSPLTGPDACVSNITKLEWIQMAQAQSAATTELDGYFIDNQSWFCSDAGLCPPFVGNILVKRDLTHPTQKYVEKLAPVIRHEFVKAGVLSDADPAPVE</sequence>
<evidence type="ECO:0000256" key="3">
    <source>
        <dbReference type="ARBA" id="ARBA00022679"/>
    </source>
</evidence>
<proteinExistence type="predicted"/>
<dbReference type="InterPro" id="IPR043968">
    <property type="entry name" value="SGNH"/>
</dbReference>
<name>A0A3L7AC62_9MICO</name>
<evidence type="ECO:0000256" key="2">
    <source>
        <dbReference type="ARBA" id="ARBA00022475"/>
    </source>
</evidence>